<dbReference type="Proteomes" id="UP000824120">
    <property type="component" value="Chromosome 9"/>
</dbReference>
<keyword evidence="2 4" id="KW-0863">Zinc-finger</keyword>
<accession>A0A9J5XBF2</accession>
<dbReference type="EMBL" id="JACXVP010000009">
    <property type="protein sequence ID" value="KAG5585106.1"/>
    <property type="molecule type" value="Genomic_DNA"/>
</dbReference>
<dbReference type="InterPro" id="IPR006564">
    <property type="entry name" value="Znf_PMZ"/>
</dbReference>
<keyword evidence="3" id="KW-0862">Zinc</keyword>
<dbReference type="Pfam" id="PF04434">
    <property type="entry name" value="SWIM"/>
    <property type="match status" value="1"/>
</dbReference>
<dbReference type="GO" id="GO:0008270">
    <property type="term" value="F:zinc ion binding"/>
    <property type="evidence" value="ECO:0007669"/>
    <property type="project" value="UniProtKB-KW"/>
</dbReference>
<dbReference type="AlphaFoldDB" id="A0A9J5XBF2"/>
<dbReference type="OrthoDB" id="1275537at2759"/>
<evidence type="ECO:0000313" key="6">
    <source>
        <dbReference type="EMBL" id="KAG5585106.1"/>
    </source>
</evidence>
<evidence type="ECO:0000256" key="2">
    <source>
        <dbReference type="ARBA" id="ARBA00022771"/>
    </source>
</evidence>
<evidence type="ECO:0000256" key="1">
    <source>
        <dbReference type="ARBA" id="ARBA00022723"/>
    </source>
</evidence>
<protein>
    <recommendedName>
        <fullName evidence="5">SWIM-type domain-containing protein</fullName>
    </recommendedName>
</protein>
<evidence type="ECO:0000259" key="5">
    <source>
        <dbReference type="PROSITE" id="PS50966"/>
    </source>
</evidence>
<evidence type="ECO:0000256" key="3">
    <source>
        <dbReference type="ARBA" id="ARBA00022833"/>
    </source>
</evidence>
<dbReference type="InterPro" id="IPR007527">
    <property type="entry name" value="Znf_SWIM"/>
</dbReference>
<organism evidence="6 7">
    <name type="scientific">Solanum commersonii</name>
    <name type="common">Commerson's wild potato</name>
    <name type="synonym">Commerson's nightshade</name>
    <dbReference type="NCBI Taxonomy" id="4109"/>
    <lineage>
        <taxon>Eukaryota</taxon>
        <taxon>Viridiplantae</taxon>
        <taxon>Streptophyta</taxon>
        <taxon>Embryophyta</taxon>
        <taxon>Tracheophyta</taxon>
        <taxon>Spermatophyta</taxon>
        <taxon>Magnoliopsida</taxon>
        <taxon>eudicotyledons</taxon>
        <taxon>Gunneridae</taxon>
        <taxon>Pentapetalae</taxon>
        <taxon>asterids</taxon>
        <taxon>lamiids</taxon>
        <taxon>Solanales</taxon>
        <taxon>Solanaceae</taxon>
        <taxon>Solanoideae</taxon>
        <taxon>Solaneae</taxon>
        <taxon>Solanum</taxon>
    </lineage>
</organism>
<dbReference type="SMART" id="SM00575">
    <property type="entry name" value="ZnF_PMZ"/>
    <property type="match status" value="1"/>
</dbReference>
<reference evidence="6 7" key="1">
    <citation type="submission" date="2020-09" db="EMBL/GenBank/DDBJ databases">
        <title>De no assembly of potato wild relative species, Solanum commersonii.</title>
        <authorList>
            <person name="Cho K."/>
        </authorList>
    </citation>
    <scope>NUCLEOTIDE SEQUENCE [LARGE SCALE GENOMIC DNA]</scope>
    <source>
        <strain evidence="6">LZ3.2</strain>
        <tissue evidence="6">Leaf</tissue>
    </source>
</reference>
<feature type="domain" description="SWIM-type" evidence="5">
    <location>
        <begin position="64"/>
        <end position="96"/>
    </location>
</feature>
<evidence type="ECO:0000313" key="7">
    <source>
        <dbReference type="Proteomes" id="UP000824120"/>
    </source>
</evidence>
<keyword evidence="1" id="KW-0479">Metal-binding</keyword>
<dbReference type="PROSITE" id="PS50966">
    <property type="entry name" value="ZF_SWIM"/>
    <property type="match status" value="1"/>
</dbReference>
<name>A0A9J5XBF2_SOLCO</name>
<comment type="caution">
    <text evidence="6">The sequence shown here is derived from an EMBL/GenBank/DDBJ whole genome shotgun (WGS) entry which is preliminary data.</text>
</comment>
<proteinExistence type="predicted"/>
<keyword evidence="7" id="KW-1185">Reference proteome</keyword>
<sequence length="117" mass="13671">MTSNITESGNVMFDVDREFLIVTLFDEINRIFADILKYVNLGNKLLAYQITNHKFSIIDHGDVSMVDLQKRTCTCRIFYLNKIPCPHVVAALRAQYGTQFRNQIYEYSSPYYLMKNT</sequence>
<evidence type="ECO:0000256" key="4">
    <source>
        <dbReference type="PROSITE-ProRule" id="PRU00325"/>
    </source>
</evidence>
<gene>
    <name evidence="6" type="ORF">H5410_045540</name>
</gene>